<name>A0A8S5RWN5_9CAUD</name>
<feature type="domain" description="LysM" evidence="2">
    <location>
        <begin position="164"/>
        <end position="213"/>
    </location>
</feature>
<dbReference type="Gene3D" id="3.10.350.10">
    <property type="entry name" value="LysM domain"/>
    <property type="match status" value="1"/>
</dbReference>
<evidence type="ECO:0000259" key="2">
    <source>
        <dbReference type="PROSITE" id="PS51782"/>
    </source>
</evidence>
<feature type="region of interest" description="Disordered" evidence="1">
    <location>
        <begin position="138"/>
        <end position="159"/>
    </location>
</feature>
<dbReference type="InterPro" id="IPR018392">
    <property type="entry name" value="LysM"/>
</dbReference>
<dbReference type="PANTHER" id="PTHR34700">
    <property type="entry name" value="POTASSIUM BINDING PROTEIN KBP"/>
    <property type="match status" value="1"/>
</dbReference>
<dbReference type="EMBL" id="BK032498">
    <property type="protein sequence ID" value="DAF43033.1"/>
    <property type="molecule type" value="Genomic_DNA"/>
</dbReference>
<reference evidence="3" key="1">
    <citation type="journal article" date="2021" name="Proc. Natl. Acad. Sci. U.S.A.">
        <title>A Catalog of Tens of Thousands of Viruses from Human Metagenomes Reveals Hidden Associations with Chronic Diseases.</title>
        <authorList>
            <person name="Tisza M.J."/>
            <person name="Buck C.B."/>
        </authorList>
    </citation>
    <scope>NUCLEOTIDE SEQUENCE</scope>
    <source>
        <strain evidence="3">Ct0Go27</strain>
    </source>
</reference>
<dbReference type="InterPro" id="IPR052196">
    <property type="entry name" value="Bact_Kbp"/>
</dbReference>
<dbReference type="SUPFAM" id="SSF54106">
    <property type="entry name" value="LysM domain"/>
    <property type="match status" value="1"/>
</dbReference>
<organism evidence="3">
    <name type="scientific">Siphoviridae sp. ct0Go27</name>
    <dbReference type="NCBI Taxonomy" id="2827761"/>
    <lineage>
        <taxon>Viruses</taxon>
        <taxon>Duplodnaviria</taxon>
        <taxon>Heunggongvirae</taxon>
        <taxon>Uroviricota</taxon>
        <taxon>Caudoviricetes</taxon>
    </lineage>
</organism>
<dbReference type="PANTHER" id="PTHR34700:SF4">
    <property type="entry name" value="PHAGE-LIKE ELEMENT PBSX PROTEIN XKDP"/>
    <property type="match status" value="1"/>
</dbReference>
<proteinExistence type="predicted"/>
<sequence length="216" mass="23918">MEVWLNSISIPVLPSEYKVQSKQNNQTENIIGIGEISLKGKRGLRSVSFSSFFPFRKDSSYCRKGRILKPLQYVNAIERMKQLGTVKLIITGSPVRMTCTIESFEWGENDGTGDIFYTLSLREYRYVNATQSSVIQDNAGGESTSAAVHGNQETARTEPKVSTQEYIVKKGDTLTSIAKRLTGSSNWRAIYSANRSVIGGNPNRIKTGQKLIIPGG</sequence>
<dbReference type="Pfam" id="PF01476">
    <property type="entry name" value="LysM"/>
    <property type="match status" value="1"/>
</dbReference>
<dbReference type="InterPro" id="IPR036779">
    <property type="entry name" value="LysM_dom_sf"/>
</dbReference>
<accession>A0A8S5RWN5</accession>
<dbReference type="SMART" id="SM00257">
    <property type="entry name" value="LysM"/>
    <property type="match status" value="1"/>
</dbReference>
<evidence type="ECO:0000256" key="1">
    <source>
        <dbReference type="SAM" id="MobiDB-lite"/>
    </source>
</evidence>
<evidence type="ECO:0000313" key="3">
    <source>
        <dbReference type="EMBL" id="DAF43033.1"/>
    </source>
</evidence>
<dbReference type="CDD" id="cd00118">
    <property type="entry name" value="LysM"/>
    <property type="match status" value="1"/>
</dbReference>
<protein>
    <submittedName>
        <fullName evidence="3">Tail assembly protein</fullName>
    </submittedName>
</protein>
<dbReference type="PROSITE" id="PS51782">
    <property type="entry name" value="LYSM"/>
    <property type="match status" value="1"/>
</dbReference>